<feature type="transmembrane region" description="Helical" evidence="1">
    <location>
        <begin position="7"/>
        <end position="25"/>
    </location>
</feature>
<dbReference type="eggNOG" id="ENOG502ZIEK">
    <property type="taxonomic scope" value="Bacteria"/>
</dbReference>
<protein>
    <submittedName>
        <fullName evidence="2">Uncharacterized protein</fullName>
    </submittedName>
</protein>
<dbReference type="AlphaFoldDB" id="A0A085GNY4"/>
<feature type="transmembrane region" description="Helical" evidence="1">
    <location>
        <begin position="45"/>
        <end position="63"/>
    </location>
</feature>
<evidence type="ECO:0000256" key="1">
    <source>
        <dbReference type="SAM" id="Phobius"/>
    </source>
</evidence>
<dbReference type="Proteomes" id="UP000028640">
    <property type="component" value="Unassembled WGS sequence"/>
</dbReference>
<sequence length="72" mass="8319">MKKTISIIAIIVLSILSIYALIDLIESAYLVMRYEHFDARSSGNIFGKFIFIVISCFAIRFILKWNRKKSTS</sequence>
<accession>A0A085GNY4</accession>
<proteinExistence type="predicted"/>
<keyword evidence="1" id="KW-0812">Transmembrane</keyword>
<gene>
    <name evidence="2" type="ORF">GEAM_0394</name>
</gene>
<comment type="caution">
    <text evidence="2">The sequence shown here is derived from an EMBL/GenBank/DDBJ whole genome shotgun (WGS) entry which is preliminary data.</text>
</comment>
<keyword evidence="1" id="KW-1133">Transmembrane helix</keyword>
<reference evidence="2 3" key="1">
    <citation type="submission" date="2014-05" db="EMBL/GenBank/DDBJ databases">
        <title>ATOL: Assembling a taxonomically balanced genome-scale reconstruction of the evolutionary history of the Enterobacteriaceae.</title>
        <authorList>
            <person name="Plunkett G.III."/>
            <person name="Neeno-Eckwall E.C."/>
            <person name="Glasner J.D."/>
            <person name="Perna N.T."/>
        </authorList>
    </citation>
    <scope>NUCLEOTIDE SEQUENCE [LARGE SCALE GENOMIC DNA]</scope>
    <source>
        <strain evidence="2 3">ATCC 33852</strain>
    </source>
</reference>
<name>A0A085GNY4_EWIA3</name>
<organism evidence="2 3">
    <name type="scientific">Ewingella americana (strain ATCC 33852 / DSM 4580 / CCUG 14506 / JCM 5911 / LMG 7869 / NCTC 12157 / CDC 1468-78)</name>
    <dbReference type="NCBI Taxonomy" id="910964"/>
    <lineage>
        <taxon>Bacteria</taxon>
        <taxon>Pseudomonadati</taxon>
        <taxon>Pseudomonadota</taxon>
        <taxon>Gammaproteobacteria</taxon>
        <taxon>Enterobacterales</taxon>
        <taxon>Yersiniaceae</taxon>
        <taxon>Ewingella</taxon>
    </lineage>
</organism>
<keyword evidence="3" id="KW-1185">Reference proteome</keyword>
<evidence type="ECO:0000313" key="2">
    <source>
        <dbReference type="EMBL" id="KFC85429.1"/>
    </source>
</evidence>
<evidence type="ECO:0000313" key="3">
    <source>
        <dbReference type="Proteomes" id="UP000028640"/>
    </source>
</evidence>
<keyword evidence="1" id="KW-0472">Membrane</keyword>
<dbReference type="EMBL" id="JMPJ01000018">
    <property type="protein sequence ID" value="KFC85429.1"/>
    <property type="molecule type" value="Genomic_DNA"/>
</dbReference>